<evidence type="ECO:0000256" key="2">
    <source>
        <dbReference type="ARBA" id="ARBA00022737"/>
    </source>
</evidence>
<dbReference type="PROSITE" id="PS52027">
    <property type="entry name" value="ZF_C2HC_C3H"/>
    <property type="match status" value="1"/>
</dbReference>
<keyword evidence="2" id="KW-0677">Repeat</keyword>
<evidence type="ECO:0000256" key="7">
    <source>
        <dbReference type="SAM" id="MobiDB-lite"/>
    </source>
</evidence>
<evidence type="ECO:0000313" key="10">
    <source>
        <dbReference type="EMBL" id="CAE4561502.1"/>
    </source>
</evidence>
<keyword evidence="4" id="KW-0862">Zinc</keyword>
<accession>A0A7S4UMR7</accession>
<dbReference type="Pfam" id="PF13913">
    <property type="entry name" value="zf-C2HC_2"/>
    <property type="match status" value="2"/>
</dbReference>
<dbReference type="Pfam" id="PF13499">
    <property type="entry name" value="EF-hand_7"/>
    <property type="match status" value="1"/>
</dbReference>
<dbReference type="InterPro" id="IPR013083">
    <property type="entry name" value="Znf_RING/FYVE/PHD"/>
</dbReference>
<dbReference type="InterPro" id="IPR026319">
    <property type="entry name" value="ZC2HC1A/B-like"/>
</dbReference>
<dbReference type="AlphaFoldDB" id="A0A7S4UMR7"/>
<dbReference type="InterPro" id="IPR018247">
    <property type="entry name" value="EF_Hand_1_Ca_BS"/>
</dbReference>
<feature type="domain" description="C2HC/C3H-type" evidence="9">
    <location>
        <begin position="113"/>
        <end position="142"/>
    </location>
</feature>
<dbReference type="PANTHER" id="PTHR13555">
    <property type="entry name" value="C2H2 ZINC FINGER CGI-62-RELATED"/>
    <property type="match status" value="1"/>
</dbReference>
<feature type="compositionally biased region" description="Low complexity" evidence="7">
    <location>
        <begin position="83"/>
        <end position="94"/>
    </location>
</feature>
<dbReference type="EMBL" id="HBNR01001591">
    <property type="protein sequence ID" value="CAE4561502.1"/>
    <property type="molecule type" value="Transcribed_RNA"/>
</dbReference>
<dbReference type="PROSITE" id="PS00018">
    <property type="entry name" value="EF_HAND_1"/>
    <property type="match status" value="1"/>
</dbReference>
<feature type="compositionally biased region" description="Low complexity" evidence="7">
    <location>
        <begin position="373"/>
        <end position="384"/>
    </location>
</feature>
<dbReference type="GO" id="GO:0005509">
    <property type="term" value="F:calcium ion binding"/>
    <property type="evidence" value="ECO:0007669"/>
    <property type="project" value="InterPro"/>
</dbReference>
<feature type="compositionally biased region" description="Low complexity" evidence="7">
    <location>
        <begin position="231"/>
        <end position="278"/>
    </location>
</feature>
<evidence type="ECO:0000256" key="5">
    <source>
        <dbReference type="ARBA" id="ARBA00022837"/>
    </source>
</evidence>
<feature type="region of interest" description="Disordered" evidence="7">
    <location>
        <begin position="365"/>
        <end position="413"/>
    </location>
</feature>
<dbReference type="InterPro" id="IPR011992">
    <property type="entry name" value="EF-hand-dom_pair"/>
</dbReference>
<dbReference type="SMART" id="SM00054">
    <property type="entry name" value="EFh"/>
    <property type="match status" value="2"/>
</dbReference>
<feature type="domain" description="EF-hand" evidence="8">
    <location>
        <begin position="291"/>
        <end position="325"/>
    </location>
</feature>
<feature type="domain" description="EF-hand" evidence="8">
    <location>
        <begin position="326"/>
        <end position="361"/>
    </location>
</feature>
<evidence type="ECO:0000259" key="9">
    <source>
        <dbReference type="PROSITE" id="PS52027"/>
    </source>
</evidence>
<evidence type="ECO:0000259" key="8">
    <source>
        <dbReference type="PROSITE" id="PS50222"/>
    </source>
</evidence>
<dbReference type="GO" id="GO:0008270">
    <property type="term" value="F:zinc ion binding"/>
    <property type="evidence" value="ECO:0007669"/>
    <property type="project" value="UniProtKB-KW"/>
</dbReference>
<dbReference type="Gene3D" id="3.30.40.10">
    <property type="entry name" value="Zinc/RING finger domain, C3HC4 (zinc finger)"/>
    <property type="match status" value="1"/>
</dbReference>
<dbReference type="PROSITE" id="PS50222">
    <property type="entry name" value="EF_HAND_2"/>
    <property type="match status" value="2"/>
</dbReference>
<dbReference type="InterPro" id="IPR049899">
    <property type="entry name" value="Znf_C2HC_C3H"/>
</dbReference>
<sequence length="413" mass="43216">MPPRAVVCQLCGGKFFAASLAHHQKACQKKVGKQLHECPYCKAGVPMLEMDSHVMRCPAARAAGAKPTGASAALARRLNNHARGAPQAGEQRAAAGGGNGMGGIPEYAEDDDVRIECQSCGRKFNMDRVAKHQAICEKLATKKPRRKFKTQREYVEGGQGGAVVGVAKHMSKPDPEPCKSNWRKESAAWREACRAARSDPVPQRGRSSDQPSRRAPSPAPGNPRSSGTGGRSPQARARGAGAAASPGPTRRGLPARSPGPEARAPRAAAAAPAQRRAPSVTSAPARVPDGFAAIVIKEQFRLLDANGDGRLDPEELAALLRSGSEMTDREIQSLFDSIDKDRNGRIEFAEFVDFVFSEEGALPLGGTAGGTAGAATRTGGAAPRRGPPASPVARAGGGTGVLQQRAIRGSPVR</sequence>
<name>A0A7S4UMR7_9DINO</name>
<reference evidence="10" key="1">
    <citation type="submission" date="2021-01" db="EMBL/GenBank/DDBJ databases">
        <authorList>
            <person name="Corre E."/>
            <person name="Pelletier E."/>
            <person name="Niang G."/>
            <person name="Scheremetjew M."/>
            <person name="Finn R."/>
            <person name="Kale V."/>
            <person name="Holt S."/>
            <person name="Cochrane G."/>
            <person name="Meng A."/>
            <person name="Brown T."/>
            <person name="Cohen L."/>
        </authorList>
    </citation>
    <scope>NUCLEOTIDE SEQUENCE</scope>
    <source>
        <strain evidence="10">CCMP3105</strain>
    </source>
</reference>
<keyword evidence="3 6" id="KW-0863">Zinc-finger</keyword>
<dbReference type="Gene3D" id="3.30.160.60">
    <property type="entry name" value="Classic Zinc Finger"/>
    <property type="match status" value="1"/>
</dbReference>
<evidence type="ECO:0008006" key="11">
    <source>
        <dbReference type="Google" id="ProtNLM"/>
    </source>
</evidence>
<dbReference type="InterPro" id="IPR002048">
    <property type="entry name" value="EF_hand_dom"/>
</dbReference>
<evidence type="ECO:0000256" key="4">
    <source>
        <dbReference type="ARBA" id="ARBA00022833"/>
    </source>
</evidence>
<protein>
    <recommendedName>
        <fullName evidence="11">Calmodulin</fullName>
    </recommendedName>
</protein>
<keyword evidence="5" id="KW-0106">Calcium</keyword>
<feature type="region of interest" description="Disordered" evidence="7">
    <location>
        <begin position="189"/>
        <end position="288"/>
    </location>
</feature>
<dbReference type="SUPFAM" id="SSF47473">
    <property type="entry name" value="EF-hand"/>
    <property type="match status" value="1"/>
</dbReference>
<gene>
    <name evidence="10" type="ORF">AMON00008_LOCUS1121</name>
</gene>
<organism evidence="10">
    <name type="scientific">Alexandrium monilatum</name>
    <dbReference type="NCBI Taxonomy" id="311494"/>
    <lineage>
        <taxon>Eukaryota</taxon>
        <taxon>Sar</taxon>
        <taxon>Alveolata</taxon>
        <taxon>Dinophyceae</taxon>
        <taxon>Gonyaulacales</taxon>
        <taxon>Pyrocystaceae</taxon>
        <taxon>Alexandrium</taxon>
    </lineage>
</organism>
<keyword evidence="1" id="KW-0479">Metal-binding</keyword>
<evidence type="ECO:0000256" key="1">
    <source>
        <dbReference type="ARBA" id="ARBA00022723"/>
    </source>
</evidence>
<feature type="region of interest" description="Disordered" evidence="7">
    <location>
        <begin position="83"/>
        <end position="105"/>
    </location>
</feature>
<proteinExistence type="predicted"/>
<dbReference type="Gene3D" id="1.10.238.10">
    <property type="entry name" value="EF-hand"/>
    <property type="match status" value="1"/>
</dbReference>
<evidence type="ECO:0000256" key="3">
    <source>
        <dbReference type="ARBA" id="ARBA00022771"/>
    </source>
</evidence>
<dbReference type="CDD" id="cd00051">
    <property type="entry name" value="EFh"/>
    <property type="match status" value="1"/>
</dbReference>
<evidence type="ECO:0000256" key="6">
    <source>
        <dbReference type="PROSITE-ProRule" id="PRU01371"/>
    </source>
</evidence>